<proteinExistence type="predicted"/>
<dbReference type="Proteomes" id="UP000003351">
    <property type="component" value="Unassembled WGS sequence"/>
</dbReference>
<dbReference type="EMBL" id="AEXW01000007">
    <property type="protein sequence ID" value="EGD31254.1"/>
    <property type="molecule type" value="Genomic_DNA"/>
</dbReference>
<dbReference type="RefSeq" id="WP_002907513.1">
    <property type="nucleotide sequence ID" value="NZ_GL872408.1"/>
</dbReference>
<accession>F0IAB4</accession>
<comment type="caution">
    <text evidence="1">The sequence shown here is derived from an EMBL/GenBank/DDBJ whole genome shotgun (WGS) entry which is preliminary data.</text>
</comment>
<gene>
    <name evidence="1" type="ORF">HMPREF9382_1663</name>
</gene>
<dbReference type="AlphaFoldDB" id="F0IAB4"/>
<name>F0IAB4_STRSA</name>
<protein>
    <submittedName>
        <fullName evidence="1">Uncharacterized protein</fullName>
    </submittedName>
</protein>
<evidence type="ECO:0000313" key="2">
    <source>
        <dbReference type="Proteomes" id="UP000003351"/>
    </source>
</evidence>
<dbReference type="HOGENOM" id="CLU_383512_0_0_9"/>
<evidence type="ECO:0000313" key="1">
    <source>
        <dbReference type="EMBL" id="EGD31254.1"/>
    </source>
</evidence>
<sequence>MSDQISVKQIHSLQTLATGSKKASEKYIEETQQAHQSFQFRTNANEGTAIEAFVNKINNLSSQVFAVYPGLLSDFSTAISNYNTVLTGEGFSNKVYSDTSDIEAIKNWLYVQRKHSVVEKGEALDEAFKTASEALALSPSPVDINVNTSLIRQSAEESFATRRRVYHEKHTNLMQGKQTFSADLGTVQTGLERVKIYLNNALQLSQIDTQKLVDWVKDGFLNVDNMGYLDSVQESNDAKVLESLISKDDDNTKMEQIGNVDPKNISQAMMNHVYVKSYELLDDYKKTGNKDSLKALETFLVTITGNDHSDTYVDTYMTKLSAGGVIFSTAISGQATSVMPDVDNYKNDYARYMVDFNNAKAYIANELSPKMATAQSLSGLFDTIRLMGLGKKTEPPGIHFGNYKSGSTQTIKTGSLALDGDNFVFTTKRSETWAKPRNGFIQYETKNLKDEKVNTNIYNNPESIQNAQMLKEIKDLKEEREQAVKDFWKGMAKTATGYVLPPGFDTVANMAIDASTIKKTEDYGGILADGTGLYNGKYSESVGITKDVLGHILDLNSELGRIDGDIEENKAKLYANLFGVGGVTYRTNSETNGLYQPNYDLQSILYADDIEKNGMKGYAIREAAAQGQCNDGLAAAVEEFNRNVDGSTYSSSEKSFLRGTSRQSLADRGIEKVYDIFQRMDNQGTNFGKYKYEDYHEKAINQFEPFEGS</sequence>
<reference evidence="1 2" key="1">
    <citation type="submission" date="2011-02" db="EMBL/GenBank/DDBJ databases">
        <authorList>
            <person name="Muzny D."/>
            <person name="Qin X."/>
            <person name="Deng J."/>
            <person name="Jiang H."/>
            <person name="Liu Y."/>
            <person name="Qu J."/>
            <person name="Song X.-Z."/>
            <person name="Zhang L."/>
            <person name="Thornton R."/>
            <person name="Coyle M."/>
            <person name="Francisco L."/>
            <person name="Jackson L."/>
            <person name="Javaid M."/>
            <person name="Korchina V."/>
            <person name="Kovar C."/>
            <person name="Mata R."/>
            <person name="Mathew T."/>
            <person name="Ngo R."/>
            <person name="Nguyen L."/>
            <person name="Nguyen N."/>
            <person name="Okwuonu G."/>
            <person name="Ongeri F."/>
            <person name="Pham C."/>
            <person name="Simmons D."/>
            <person name="Wilczek-Boney K."/>
            <person name="Hale W."/>
            <person name="Jakkamsetti A."/>
            <person name="Pham P."/>
            <person name="Ruth R."/>
            <person name="San Lucas F."/>
            <person name="Warren J."/>
            <person name="Zhang J."/>
            <person name="Zhao Z."/>
            <person name="Zhou C."/>
            <person name="Zhu D."/>
            <person name="Lee S."/>
            <person name="Bess C."/>
            <person name="Blankenburg K."/>
            <person name="Forbes L."/>
            <person name="Fu Q."/>
            <person name="Gubbala S."/>
            <person name="Hirani K."/>
            <person name="Jayaseelan J.C."/>
            <person name="Lara F."/>
            <person name="Munidasa M."/>
            <person name="Palculict T."/>
            <person name="Patil S."/>
            <person name="Pu L.-L."/>
            <person name="Saada N."/>
            <person name="Tang L."/>
            <person name="Weissenberger G."/>
            <person name="Zhu Y."/>
            <person name="Hemphill L."/>
            <person name="Shang Y."/>
            <person name="Youmans B."/>
            <person name="Ayvaz T."/>
            <person name="Ross M."/>
            <person name="Santibanez J."/>
            <person name="Aqrawi P."/>
            <person name="Gross S."/>
            <person name="Joshi V."/>
            <person name="Fowler G."/>
            <person name="Nazareth L."/>
            <person name="Reid J."/>
            <person name="Worley K."/>
            <person name="Petrosino J."/>
            <person name="Highlander S."/>
            <person name="Gibbs R."/>
        </authorList>
    </citation>
    <scope>NUCLEOTIDE SEQUENCE [LARGE SCALE GENOMIC DNA]</scope>
    <source>
        <strain evidence="1 2">SK115</strain>
    </source>
</reference>
<organism evidence="1 2">
    <name type="scientific">Streptococcus sanguinis SK115</name>
    <dbReference type="NCBI Taxonomy" id="888810"/>
    <lineage>
        <taxon>Bacteria</taxon>
        <taxon>Bacillati</taxon>
        <taxon>Bacillota</taxon>
        <taxon>Bacilli</taxon>
        <taxon>Lactobacillales</taxon>
        <taxon>Streptococcaceae</taxon>
        <taxon>Streptococcus</taxon>
    </lineage>
</organism>
<dbReference type="PATRIC" id="fig|888810.3.peg.1632"/>